<organism evidence="2 3">
    <name type="scientific">Romanomermis culicivorax</name>
    <name type="common">Nematode worm</name>
    <dbReference type="NCBI Taxonomy" id="13658"/>
    <lineage>
        <taxon>Eukaryota</taxon>
        <taxon>Metazoa</taxon>
        <taxon>Ecdysozoa</taxon>
        <taxon>Nematoda</taxon>
        <taxon>Enoplea</taxon>
        <taxon>Dorylaimia</taxon>
        <taxon>Mermithida</taxon>
        <taxon>Mermithoidea</taxon>
        <taxon>Mermithidae</taxon>
        <taxon>Romanomermis</taxon>
    </lineage>
</organism>
<feature type="signal peptide" evidence="1">
    <location>
        <begin position="1"/>
        <end position="17"/>
    </location>
</feature>
<sequence>MIIFIIGLPDLLPCCSICRTTFIPCTTEPKTTCLLSNQSQAAVVMKNWLPFVFGPAFAMDNIPGQEFMRIDLFRHRFPEFKVEDFEKRPIFGLFPMDLR</sequence>
<keyword evidence="2" id="KW-1185">Reference proteome</keyword>
<accession>A0A915I0D6</accession>
<protein>
    <submittedName>
        <fullName evidence="3">Uncharacterized protein</fullName>
    </submittedName>
</protein>
<reference evidence="3" key="1">
    <citation type="submission" date="2022-11" db="UniProtKB">
        <authorList>
            <consortium name="WormBaseParasite"/>
        </authorList>
    </citation>
    <scope>IDENTIFICATION</scope>
</reference>
<feature type="chain" id="PRO_5037938943" evidence="1">
    <location>
        <begin position="18"/>
        <end position="99"/>
    </location>
</feature>
<evidence type="ECO:0000256" key="1">
    <source>
        <dbReference type="SAM" id="SignalP"/>
    </source>
</evidence>
<proteinExistence type="predicted"/>
<evidence type="ECO:0000313" key="3">
    <source>
        <dbReference type="WBParaSite" id="nRc.2.0.1.t07288-RA"/>
    </source>
</evidence>
<dbReference type="Proteomes" id="UP000887565">
    <property type="component" value="Unplaced"/>
</dbReference>
<dbReference type="WBParaSite" id="nRc.2.0.1.t07288-RA">
    <property type="protein sequence ID" value="nRc.2.0.1.t07288-RA"/>
    <property type="gene ID" value="nRc.2.0.1.g07288"/>
</dbReference>
<keyword evidence="1" id="KW-0732">Signal</keyword>
<name>A0A915I0D6_ROMCU</name>
<dbReference type="AlphaFoldDB" id="A0A915I0D6"/>
<evidence type="ECO:0000313" key="2">
    <source>
        <dbReference type="Proteomes" id="UP000887565"/>
    </source>
</evidence>